<sequence length="89" mass="9689">MSSPRLSGKQRSTRPSRETCYGRWQGDSTVTADPSGAHWFKSSYSESSGQCVEVAFLPNGTTAVRDSKNPTGPTLTFTHAEWSAFLSTL</sequence>
<gene>
    <name evidence="3" type="ORF">D7D52_35735</name>
</gene>
<evidence type="ECO:0000256" key="1">
    <source>
        <dbReference type="SAM" id="MobiDB-lite"/>
    </source>
</evidence>
<feature type="region of interest" description="Disordered" evidence="1">
    <location>
        <begin position="1"/>
        <end position="28"/>
    </location>
</feature>
<dbReference type="EMBL" id="CP032568">
    <property type="protein sequence ID" value="AYF78296.1"/>
    <property type="molecule type" value="Genomic_DNA"/>
</dbReference>
<evidence type="ECO:0000259" key="2">
    <source>
        <dbReference type="Pfam" id="PF04149"/>
    </source>
</evidence>
<dbReference type="InterPro" id="IPR007278">
    <property type="entry name" value="DUF397"/>
</dbReference>
<dbReference type="Proteomes" id="UP000267164">
    <property type="component" value="Chromosome"/>
</dbReference>
<dbReference type="Pfam" id="PF04149">
    <property type="entry name" value="DUF397"/>
    <property type="match status" value="1"/>
</dbReference>
<accession>A0A386ZLG6</accession>
<evidence type="ECO:0000313" key="3">
    <source>
        <dbReference type="EMBL" id="AYF78296.1"/>
    </source>
</evidence>
<protein>
    <submittedName>
        <fullName evidence="3">DUF397 domain-containing protein</fullName>
    </submittedName>
</protein>
<dbReference type="KEGG" id="nyu:D7D52_35735"/>
<dbReference type="OrthoDB" id="4299240at2"/>
<proteinExistence type="predicted"/>
<name>A0A386ZLG6_9NOCA</name>
<organism evidence="3 4">
    <name type="scientific">Nocardia yunnanensis</name>
    <dbReference type="NCBI Taxonomy" id="2382165"/>
    <lineage>
        <taxon>Bacteria</taxon>
        <taxon>Bacillati</taxon>
        <taxon>Actinomycetota</taxon>
        <taxon>Actinomycetes</taxon>
        <taxon>Mycobacteriales</taxon>
        <taxon>Nocardiaceae</taxon>
        <taxon>Nocardia</taxon>
    </lineage>
</organism>
<reference evidence="3 4" key="1">
    <citation type="submission" date="2018-09" db="EMBL/GenBank/DDBJ databases">
        <title>Nocardia yunnanensis sp. nov., an actinomycete isolated from a soil sample.</title>
        <authorList>
            <person name="Zhang J."/>
        </authorList>
    </citation>
    <scope>NUCLEOTIDE SEQUENCE [LARGE SCALE GENOMIC DNA]</scope>
    <source>
        <strain evidence="3 4">CFHS0054</strain>
    </source>
</reference>
<keyword evidence="4" id="KW-1185">Reference proteome</keyword>
<feature type="domain" description="DUF397" evidence="2">
    <location>
        <begin position="37"/>
        <end position="88"/>
    </location>
</feature>
<evidence type="ECO:0000313" key="4">
    <source>
        <dbReference type="Proteomes" id="UP000267164"/>
    </source>
</evidence>
<dbReference type="AlphaFoldDB" id="A0A386ZLG6"/>